<organism evidence="1 2">
    <name type="scientific">Dibothriocephalus latus</name>
    <name type="common">Fish tapeworm</name>
    <name type="synonym">Diphyllobothrium latum</name>
    <dbReference type="NCBI Taxonomy" id="60516"/>
    <lineage>
        <taxon>Eukaryota</taxon>
        <taxon>Metazoa</taxon>
        <taxon>Spiralia</taxon>
        <taxon>Lophotrochozoa</taxon>
        <taxon>Platyhelminthes</taxon>
        <taxon>Cestoda</taxon>
        <taxon>Eucestoda</taxon>
        <taxon>Diphyllobothriidea</taxon>
        <taxon>Diphyllobothriidae</taxon>
        <taxon>Dibothriocephalus</taxon>
    </lineage>
</organism>
<keyword evidence="2" id="KW-1185">Reference proteome</keyword>
<accession>A0A3P7P9K2</accession>
<dbReference type="EMBL" id="UYRU01059729">
    <property type="protein sequence ID" value="VDN14596.1"/>
    <property type="molecule type" value="Genomic_DNA"/>
</dbReference>
<dbReference type="AlphaFoldDB" id="A0A3P7P9K2"/>
<evidence type="ECO:0000313" key="1">
    <source>
        <dbReference type="EMBL" id="VDN14596.1"/>
    </source>
</evidence>
<evidence type="ECO:0000313" key="2">
    <source>
        <dbReference type="Proteomes" id="UP000281553"/>
    </source>
</evidence>
<dbReference type="Proteomes" id="UP000281553">
    <property type="component" value="Unassembled WGS sequence"/>
</dbReference>
<protein>
    <submittedName>
        <fullName evidence="1">Uncharacterized protein</fullName>
    </submittedName>
</protein>
<reference evidence="1 2" key="1">
    <citation type="submission" date="2018-11" db="EMBL/GenBank/DDBJ databases">
        <authorList>
            <consortium name="Pathogen Informatics"/>
        </authorList>
    </citation>
    <scope>NUCLEOTIDE SEQUENCE [LARGE SCALE GENOMIC DNA]</scope>
</reference>
<proteinExistence type="predicted"/>
<sequence length="115" mass="13120">MKEQVGDPDVTKNAAFELVWESNHSIRKQGTGDQLNCAPQVADIFKLLISIWPSTEDMAQTVNSDVERMSLVTVDGLQQWNKHRADICEELASNHHQWTATIRDIREADSYNHRS</sequence>
<name>A0A3P7P9K2_DIBLA</name>
<gene>
    <name evidence="1" type="ORF">DILT_LOCUS10427</name>
</gene>